<dbReference type="Pfam" id="PF14276">
    <property type="entry name" value="DUF4363"/>
    <property type="match status" value="1"/>
</dbReference>
<protein>
    <recommendedName>
        <fullName evidence="4">DUF4363 family protein</fullName>
    </recommendedName>
</protein>
<proteinExistence type="predicted"/>
<name>A0A1M6QCX7_PARC5</name>
<evidence type="ECO:0000313" key="2">
    <source>
        <dbReference type="EMBL" id="SHK18038.1"/>
    </source>
</evidence>
<dbReference type="RefSeq" id="WP_073150585.1">
    <property type="nucleotide sequence ID" value="NZ_FRAG01000033.1"/>
</dbReference>
<keyword evidence="1" id="KW-0472">Membrane</keyword>
<evidence type="ECO:0008006" key="4">
    <source>
        <dbReference type="Google" id="ProtNLM"/>
    </source>
</evidence>
<evidence type="ECO:0000313" key="3">
    <source>
        <dbReference type="Proteomes" id="UP000184465"/>
    </source>
</evidence>
<evidence type="ECO:0000256" key="1">
    <source>
        <dbReference type="SAM" id="Phobius"/>
    </source>
</evidence>
<keyword evidence="1" id="KW-1133">Transmembrane helix</keyword>
<reference evidence="2 3" key="1">
    <citation type="submission" date="2016-11" db="EMBL/GenBank/DDBJ databases">
        <authorList>
            <person name="Jaros S."/>
            <person name="Januszkiewicz K."/>
            <person name="Wedrychowicz H."/>
        </authorList>
    </citation>
    <scope>NUCLEOTIDE SEQUENCE [LARGE SCALE GENOMIC DNA]</scope>
    <source>
        <strain evidence="2 3">DSM 15212</strain>
    </source>
</reference>
<dbReference type="EMBL" id="FRAG01000033">
    <property type="protein sequence ID" value="SHK18038.1"/>
    <property type="molecule type" value="Genomic_DNA"/>
</dbReference>
<dbReference type="AlphaFoldDB" id="A0A1M6QCX7"/>
<accession>A0A1M6QCX7</accession>
<feature type="transmembrane region" description="Helical" evidence="1">
    <location>
        <begin position="6"/>
        <end position="25"/>
    </location>
</feature>
<keyword evidence="3" id="KW-1185">Reference proteome</keyword>
<dbReference type="InterPro" id="IPR025373">
    <property type="entry name" value="DUF4363"/>
</dbReference>
<dbReference type="OrthoDB" id="3034917at2"/>
<dbReference type="Proteomes" id="UP000184465">
    <property type="component" value="Unassembled WGS sequence"/>
</dbReference>
<keyword evidence="1" id="KW-0812">Transmembrane</keyword>
<dbReference type="STRING" id="1121301.SAMN02745912_02524"/>
<gene>
    <name evidence="2" type="ORF">SAMN02745912_02524</name>
</gene>
<sequence>MKSLFISAFIVIILITSWIIIYNFIEKSVHNINSMLSEMEDKIYNNNWNSAVSIYNDIYIKWKNTKKVLMLVIEHEEMEKINLTLEKIKKYISINDKSLSIGETAALKYFLNHIREKESLSLHNIF</sequence>
<organism evidence="2 3">
    <name type="scientific">Paramaledivibacter caminithermalis (strain DSM 15212 / CIP 107654 / DViRD3)</name>
    <name type="common">Clostridium caminithermale</name>
    <dbReference type="NCBI Taxonomy" id="1121301"/>
    <lineage>
        <taxon>Bacteria</taxon>
        <taxon>Bacillati</taxon>
        <taxon>Bacillota</taxon>
        <taxon>Clostridia</taxon>
        <taxon>Peptostreptococcales</taxon>
        <taxon>Caminicellaceae</taxon>
        <taxon>Paramaledivibacter</taxon>
    </lineage>
</organism>